<dbReference type="Proteomes" id="UP000011135">
    <property type="component" value="Unassembled WGS sequence"/>
</dbReference>
<reference evidence="1 2" key="1">
    <citation type="submission" date="2012-12" db="EMBL/GenBank/DDBJ databases">
        <title>Genome assembly of Fulvivirga imtechensis AK7.</title>
        <authorList>
            <person name="Nupur N."/>
            <person name="Khatri I."/>
            <person name="Kumar R."/>
            <person name="Subramanian S."/>
            <person name="Pinnaka A."/>
        </authorList>
    </citation>
    <scope>NUCLEOTIDE SEQUENCE [LARGE SCALE GENOMIC DNA]</scope>
    <source>
        <strain evidence="1 2">AK7</strain>
    </source>
</reference>
<name>L8JH14_9BACT</name>
<dbReference type="EMBL" id="AMZN01000143">
    <property type="protein sequence ID" value="ELR68120.1"/>
    <property type="molecule type" value="Genomic_DNA"/>
</dbReference>
<organism evidence="1 2">
    <name type="scientific">Fulvivirga imtechensis AK7</name>
    <dbReference type="NCBI Taxonomy" id="1237149"/>
    <lineage>
        <taxon>Bacteria</taxon>
        <taxon>Pseudomonadati</taxon>
        <taxon>Bacteroidota</taxon>
        <taxon>Cytophagia</taxon>
        <taxon>Cytophagales</taxon>
        <taxon>Fulvivirgaceae</taxon>
        <taxon>Fulvivirga</taxon>
    </lineage>
</organism>
<accession>L8JH14</accession>
<comment type="caution">
    <text evidence="1">The sequence shown here is derived from an EMBL/GenBank/DDBJ whole genome shotgun (WGS) entry which is preliminary data.</text>
</comment>
<protein>
    <submittedName>
        <fullName evidence="1">Uncharacterized protein</fullName>
    </submittedName>
</protein>
<gene>
    <name evidence="1" type="ORF">C900_00930</name>
</gene>
<evidence type="ECO:0000313" key="2">
    <source>
        <dbReference type="Proteomes" id="UP000011135"/>
    </source>
</evidence>
<evidence type="ECO:0000313" key="1">
    <source>
        <dbReference type="EMBL" id="ELR68120.1"/>
    </source>
</evidence>
<sequence length="48" mass="5181">MGAAVGTEAVAALRFVIHLQARGFVIVEGTVQHAVFVRLQVVVIQYLC</sequence>
<proteinExistence type="predicted"/>
<keyword evidence="2" id="KW-1185">Reference proteome</keyword>
<dbReference type="AlphaFoldDB" id="L8JH14"/>